<proteinExistence type="predicted"/>
<gene>
    <name evidence="2" type="ORF">SAMN05421686_103269</name>
</gene>
<dbReference type="PANTHER" id="PTHR38687:SF1">
    <property type="entry name" value="CELL DIVISION PROTEIN DEDD"/>
    <property type="match status" value="1"/>
</dbReference>
<sequence>MELHLKKRILGAWLTVTAILVVAPIVLDGSRTHILLESDAPAMPDTERWATEEYERQVRRDVEALASGEATADVSMPSVDVVDRDEPPAPGVPADQTRLDQDKIPYAWTLQVGAFGQRDNAYRFRDLLRHDGYKAYVQEFQQEKITRVYVGPELRRADAEKIQRQLKQRDDISEAYLRRYKAES</sequence>
<dbReference type="STRING" id="484498.SAMN05421686_103269"/>
<dbReference type="Pfam" id="PF05036">
    <property type="entry name" value="SPOR"/>
    <property type="match status" value="1"/>
</dbReference>
<dbReference type="GO" id="GO:0032506">
    <property type="term" value="P:cytokinetic process"/>
    <property type="evidence" value="ECO:0007669"/>
    <property type="project" value="TreeGrafter"/>
</dbReference>
<dbReference type="EMBL" id="FTOH01000003">
    <property type="protein sequence ID" value="SIS68468.1"/>
    <property type="molecule type" value="Genomic_DNA"/>
</dbReference>
<dbReference type="InterPro" id="IPR036680">
    <property type="entry name" value="SPOR-like_sf"/>
</dbReference>
<dbReference type="GO" id="GO:0030428">
    <property type="term" value="C:cell septum"/>
    <property type="evidence" value="ECO:0007669"/>
    <property type="project" value="TreeGrafter"/>
</dbReference>
<dbReference type="Gene3D" id="3.30.70.1070">
    <property type="entry name" value="Sporulation related repeat"/>
    <property type="match status" value="1"/>
</dbReference>
<dbReference type="Proteomes" id="UP000185639">
    <property type="component" value="Unassembled WGS sequence"/>
</dbReference>
<dbReference type="GO" id="GO:0032153">
    <property type="term" value="C:cell division site"/>
    <property type="evidence" value="ECO:0007669"/>
    <property type="project" value="TreeGrafter"/>
</dbReference>
<organism evidence="2 3">
    <name type="scientific">Thalassolituus maritimus</name>
    <dbReference type="NCBI Taxonomy" id="484498"/>
    <lineage>
        <taxon>Bacteria</taxon>
        <taxon>Pseudomonadati</taxon>
        <taxon>Pseudomonadota</taxon>
        <taxon>Gammaproteobacteria</taxon>
        <taxon>Oceanospirillales</taxon>
        <taxon>Oceanospirillaceae</taxon>
        <taxon>Thalassolituus</taxon>
    </lineage>
</organism>
<evidence type="ECO:0000313" key="3">
    <source>
        <dbReference type="Proteomes" id="UP000185639"/>
    </source>
</evidence>
<accession>A0A1N7L3P5</accession>
<dbReference type="PROSITE" id="PS51724">
    <property type="entry name" value="SPOR"/>
    <property type="match status" value="1"/>
</dbReference>
<dbReference type="GO" id="GO:0042834">
    <property type="term" value="F:peptidoglycan binding"/>
    <property type="evidence" value="ECO:0007669"/>
    <property type="project" value="InterPro"/>
</dbReference>
<dbReference type="AlphaFoldDB" id="A0A1N7L3P5"/>
<dbReference type="InterPro" id="IPR052521">
    <property type="entry name" value="Cell_div_SPOR-domain"/>
</dbReference>
<dbReference type="OrthoDB" id="7069135at2"/>
<keyword evidence="3" id="KW-1185">Reference proteome</keyword>
<name>A0A1N7L3P5_9GAMM</name>
<evidence type="ECO:0000313" key="2">
    <source>
        <dbReference type="EMBL" id="SIS68468.1"/>
    </source>
</evidence>
<dbReference type="PANTHER" id="PTHR38687">
    <property type="entry name" value="CELL DIVISION PROTEIN DEDD-RELATED"/>
    <property type="match status" value="1"/>
</dbReference>
<reference evidence="3" key="1">
    <citation type="submission" date="2017-01" db="EMBL/GenBank/DDBJ databases">
        <authorList>
            <person name="Varghese N."/>
            <person name="Submissions S."/>
        </authorList>
    </citation>
    <scope>NUCLEOTIDE SEQUENCE [LARGE SCALE GENOMIC DNA]</scope>
    <source>
        <strain evidence="3">DSM 24913</strain>
    </source>
</reference>
<protein>
    <submittedName>
        <fullName evidence="2">DedD protein</fullName>
    </submittedName>
</protein>
<dbReference type="RefSeq" id="WP_068435914.1">
    <property type="nucleotide sequence ID" value="NZ_FTOH01000003.1"/>
</dbReference>
<evidence type="ECO:0000259" key="1">
    <source>
        <dbReference type="PROSITE" id="PS51724"/>
    </source>
</evidence>
<dbReference type="SUPFAM" id="SSF110997">
    <property type="entry name" value="Sporulation related repeat"/>
    <property type="match status" value="1"/>
</dbReference>
<dbReference type="InterPro" id="IPR007730">
    <property type="entry name" value="SPOR-like_dom"/>
</dbReference>
<feature type="domain" description="SPOR" evidence="1">
    <location>
        <begin position="102"/>
        <end position="180"/>
    </location>
</feature>